<dbReference type="RefSeq" id="XP_052122089.1">
    <property type="nucleotide sequence ID" value="XM_052266129.1"/>
</dbReference>
<evidence type="ECO:0000256" key="2">
    <source>
        <dbReference type="PIRNR" id="PIRNR028739"/>
    </source>
</evidence>
<evidence type="ECO:0000256" key="1">
    <source>
        <dbReference type="ARBA" id="ARBA00005773"/>
    </source>
</evidence>
<feature type="transmembrane region" description="Helical" evidence="4">
    <location>
        <begin position="357"/>
        <end position="379"/>
    </location>
</feature>
<dbReference type="PANTHER" id="PTHR10686">
    <property type="entry name" value="FOLATE TRANSPORTER"/>
    <property type="match status" value="1"/>
</dbReference>
<organism evidence="5 6">
    <name type="scientific">Frankliniella occidentalis</name>
    <name type="common">Western flower thrips</name>
    <name type="synonym">Euthrips occidentalis</name>
    <dbReference type="NCBI Taxonomy" id="133901"/>
    <lineage>
        <taxon>Eukaryota</taxon>
        <taxon>Metazoa</taxon>
        <taxon>Ecdysozoa</taxon>
        <taxon>Arthropoda</taxon>
        <taxon>Hexapoda</taxon>
        <taxon>Insecta</taxon>
        <taxon>Pterygota</taxon>
        <taxon>Neoptera</taxon>
        <taxon>Paraneoptera</taxon>
        <taxon>Thysanoptera</taxon>
        <taxon>Terebrantia</taxon>
        <taxon>Thripoidea</taxon>
        <taxon>Thripidae</taxon>
        <taxon>Frankliniella</taxon>
    </lineage>
</organism>
<dbReference type="RefSeq" id="XP_026287387.1">
    <property type="nucleotide sequence ID" value="XM_026431602.2"/>
</dbReference>
<keyword evidence="2" id="KW-0813">Transport</keyword>
<dbReference type="Gene3D" id="1.20.1250.20">
    <property type="entry name" value="MFS general substrate transporter like domains"/>
    <property type="match status" value="1"/>
</dbReference>
<dbReference type="GO" id="GO:0090482">
    <property type="term" value="F:vitamin transmembrane transporter activity"/>
    <property type="evidence" value="ECO:0007669"/>
    <property type="project" value="InterPro"/>
</dbReference>
<evidence type="ECO:0000313" key="5">
    <source>
        <dbReference type="Proteomes" id="UP000504606"/>
    </source>
</evidence>
<keyword evidence="5" id="KW-1185">Reference proteome</keyword>
<dbReference type="Proteomes" id="UP000504606">
    <property type="component" value="Unplaced"/>
</dbReference>
<name>A0A6J1T9K3_FRAOC</name>
<feature type="transmembrane region" description="Helical" evidence="4">
    <location>
        <begin position="54"/>
        <end position="74"/>
    </location>
</feature>
<keyword evidence="4" id="KW-1133">Transmembrane helix</keyword>
<comment type="similarity">
    <text evidence="1 2">Belongs to the reduced folate carrier (RFC) transporter (TC 2.A.48) family.</text>
</comment>
<dbReference type="AlphaFoldDB" id="A0A6J1T9K3"/>
<comment type="subcellular location">
    <subcellularLocation>
        <location evidence="2">Membrane</location>
        <topology evidence="2">Multi-pass membrane protein</topology>
    </subcellularLocation>
</comment>
<dbReference type="PANTHER" id="PTHR10686:SF18">
    <property type="entry name" value="IP11787P-RELATED"/>
    <property type="match status" value="1"/>
</dbReference>
<dbReference type="KEGG" id="foc:113212784"/>
<feature type="transmembrane region" description="Helical" evidence="4">
    <location>
        <begin position="111"/>
        <end position="129"/>
    </location>
</feature>
<dbReference type="GeneID" id="113212784"/>
<dbReference type="GO" id="GO:0005886">
    <property type="term" value="C:plasma membrane"/>
    <property type="evidence" value="ECO:0007669"/>
    <property type="project" value="UniProtKB-UniRule"/>
</dbReference>
<dbReference type="InterPro" id="IPR002666">
    <property type="entry name" value="Folate_carrier"/>
</dbReference>
<dbReference type="NCBIfam" id="TIGR00806">
    <property type="entry name" value="rfc"/>
    <property type="match status" value="1"/>
</dbReference>
<keyword evidence="4" id="KW-0812">Transmembrane</keyword>
<accession>A0A6J1T9K3</accession>
<gene>
    <name evidence="6 7 8 9" type="primary">LOC113212784</name>
</gene>
<proteinExistence type="inferred from homology"/>
<keyword evidence="2 4" id="KW-0472">Membrane</keyword>
<dbReference type="InterPro" id="IPR036259">
    <property type="entry name" value="MFS_trans_sf"/>
</dbReference>
<protein>
    <submittedName>
        <fullName evidence="6 7">Thiamine transporter 1-like</fullName>
    </submittedName>
</protein>
<feature type="transmembrane region" description="Helical" evidence="4">
    <location>
        <begin position="426"/>
        <end position="449"/>
    </location>
</feature>
<dbReference type="RefSeq" id="XP_026287386.1">
    <property type="nucleotide sequence ID" value="XM_026431601.2"/>
</dbReference>
<feature type="transmembrane region" description="Helical" evidence="4">
    <location>
        <begin position="391"/>
        <end position="414"/>
    </location>
</feature>
<evidence type="ECO:0000313" key="7">
    <source>
        <dbReference type="RefSeq" id="XP_026287387.1"/>
    </source>
</evidence>
<evidence type="ECO:0000256" key="4">
    <source>
        <dbReference type="SAM" id="Phobius"/>
    </source>
</evidence>
<dbReference type="Pfam" id="PF01770">
    <property type="entry name" value="Folate_carrier"/>
    <property type="match status" value="1"/>
</dbReference>
<evidence type="ECO:0000256" key="3">
    <source>
        <dbReference type="SAM" id="MobiDB-lite"/>
    </source>
</evidence>
<dbReference type="RefSeq" id="XP_052122088.1">
    <property type="nucleotide sequence ID" value="XM_052266128.1"/>
</dbReference>
<evidence type="ECO:0000313" key="6">
    <source>
        <dbReference type="RefSeq" id="XP_026287386.1"/>
    </source>
</evidence>
<sequence>MSQRRGLFSMEWKLVAALLAGYGFLKEIRPSEPYITPFLTGPDKNFTDEQVNQQIFPVSTYAMLALLVVIFLVTDFLRYKPVIVAQSVSAVVTYCIIAWGQGVAIMQFMEVLYGLMWAADVAYFTYMYAKVDRAHYGTVSATARVGYLLGRCGSGVLSQVAVSFNLLSLLSLQFVTLGASVAATAFALALPGVSTSFYFHKKAGSALPDVESRPGSGFGSSEALGDDPPSPSAAGVKPAPAPSHPSVVKLLWADCREAFSKVDVVKWSVWWALASAGQMMVLSYVQILWQASVRESGSTETLLNGAVEAVYTFLGAGAVWLTTQKKDYSTVGDALVGVWSLAAGAIVILAARSQSMAVQYAVYVVFATSFNAAITIAYSEVAKRVREDAHALVFGINTLGALLLQTVLTFTVAGEGGLELDIRTQFTIYGSYFLVIGLGFLVVFVVTLFTRRCSTARRE</sequence>
<feature type="region of interest" description="Disordered" evidence="3">
    <location>
        <begin position="207"/>
        <end position="241"/>
    </location>
</feature>
<feature type="transmembrane region" description="Helical" evidence="4">
    <location>
        <begin position="269"/>
        <end position="289"/>
    </location>
</feature>
<feature type="transmembrane region" description="Helical" evidence="4">
    <location>
        <begin position="334"/>
        <end position="351"/>
    </location>
</feature>
<dbReference type="PIRSF" id="PIRSF028739">
    <property type="entry name" value="Folate_carrier"/>
    <property type="match status" value="1"/>
</dbReference>
<reference evidence="6 7" key="1">
    <citation type="submission" date="2025-04" db="UniProtKB">
        <authorList>
            <consortium name="RefSeq"/>
        </authorList>
    </citation>
    <scope>IDENTIFICATION</scope>
    <source>
        <tissue evidence="6 7">Whole organism</tissue>
    </source>
</reference>
<evidence type="ECO:0000313" key="8">
    <source>
        <dbReference type="RefSeq" id="XP_052122088.1"/>
    </source>
</evidence>
<feature type="transmembrane region" description="Helical" evidence="4">
    <location>
        <begin position="301"/>
        <end position="322"/>
    </location>
</feature>
<feature type="transmembrane region" description="Helical" evidence="4">
    <location>
        <begin position="81"/>
        <end position="99"/>
    </location>
</feature>
<dbReference type="OrthoDB" id="18814at2759"/>
<dbReference type="SUPFAM" id="SSF103473">
    <property type="entry name" value="MFS general substrate transporter"/>
    <property type="match status" value="1"/>
</dbReference>
<feature type="transmembrane region" description="Helical" evidence="4">
    <location>
        <begin position="174"/>
        <end position="199"/>
    </location>
</feature>
<evidence type="ECO:0000313" key="9">
    <source>
        <dbReference type="RefSeq" id="XP_052122089.1"/>
    </source>
</evidence>